<dbReference type="InterPro" id="IPR036866">
    <property type="entry name" value="RibonucZ/Hydroxyglut_hydro"/>
</dbReference>
<dbReference type="SMART" id="SM00849">
    <property type="entry name" value="Lactamase_B"/>
    <property type="match status" value="1"/>
</dbReference>
<protein>
    <submittedName>
        <fullName evidence="2">Phosphoribosyl 1,2-cyclic phosphate phosphodiesterase</fullName>
    </submittedName>
</protein>
<name>A0A4V2SQA8_RHOSA</name>
<dbReference type="InterPro" id="IPR001279">
    <property type="entry name" value="Metallo-B-lactamas"/>
</dbReference>
<accession>A0A4V2SQA8</accession>
<dbReference type="CDD" id="cd16279">
    <property type="entry name" value="metallo-hydrolase-like_MBL-fold"/>
    <property type="match status" value="1"/>
</dbReference>
<dbReference type="Pfam" id="PF12706">
    <property type="entry name" value="Lactamase_B_2"/>
    <property type="match status" value="1"/>
</dbReference>
<dbReference type="OrthoDB" id="9781189at2"/>
<evidence type="ECO:0000313" key="3">
    <source>
        <dbReference type="Proteomes" id="UP000295399"/>
    </source>
</evidence>
<dbReference type="InParanoid" id="A0A4V2SQA8"/>
<dbReference type="EMBL" id="SLXO01000001">
    <property type="protein sequence ID" value="TCP38336.1"/>
    <property type="molecule type" value="Genomic_DNA"/>
</dbReference>
<comment type="caution">
    <text evidence="2">The sequence shown here is derived from an EMBL/GenBank/DDBJ whole genome shotgun (WGS) entry which is preliminary data.</text>
</comment>
<dbReference type="PANTHER" id="PTHR42663">
    <property type="entry name" value="HYDROLASE C777.06C-RELATED-RELATED"/>
    <property type="match status" value="1"/>
</dbReference>
<evidence type="ECO:0000259" key="1">
    <source>
        <dbReference type="SMART" id="SM00849"/>
    </source>
</evidence>
<organism evidence="2 3">
    <name type="scientific">Rhodothalassium salexigens DSM 2132</name>
    <dbReference type="NCBI Taxonomy" id="1188247"/>
    <lineage>
        <taxon>Bacteria</taxon>
        <taxon>Pseudomonadati</taxon>
        <taxon>Pseudomonadota</taxon>
        <taxon>Alphaproteobacteria</taxon>
        <taxon>Rhodothalassiales</taxon>
        <taxon>Rhodothalassiaceae</taxon>
        <taxon>Rhodothalassium</taxon>
    </lineage>
</organism>
<dbReference type="AlphaFoldDB" id="A0A4V2SQA8"/>
<dbReference type="Gene3D" id="3.60.15.10">
    <property type="entry name" value="Ribonuclease Z/Hydroxyacylglutathione hydrolase-like"/>
    <property type="match status" value="1"/>
</dbReference>
<gene>
    <name evidence="2" type="ORF">EV659_101235</name>
</gene>
<dbReference type="PANTHER" id="PTHR42663:SF6">
    <property type="entry name" value="HYDROLASE C777.06C-RELATED"/>
    <property type="match status" value="1"/>
</dbReference>
<dbReference type="SUPFAM" id="SSF56281">
    <property type="entry name" value="Metallo-hydrolase/oxidoreductase"/>
    <property type="match status" value="1"/>
</dbReference>
<evidence type="ECO:0000313" key="2">
    <source>
        <dbReference type="EMBL" id="TCP38336.1"/>
    </source>
</evidence>
<dbReference type="Proteomes" id="UP000295399">
    <property type="component" value="Unassembled WGS sequence"/>
</dbReference>
<keyword evidence="3" id="KW-1185">Reference proteome</keyword>
<dbReference type="FunCoup" id="A0A4V2SQA8">
    <property type="interactions" value="6"/>
</dbReference>
<feature type="domain" description="Metallo-beta-lactamase" evidence="1">
    <location>
        <begin position="34"/>
        <end position="223"/>
    </location>
</feature>
<sequence>MKVTVLGCGTSSGVPRAPLDWGVCDPLEPRNRRRRPSILVQSETTTLVVDTGPDFREQMLDAHVGRLDAVVYTHDHADHTHGLDDLRGYYRAQGAEIPCYGAPETLAGLTRRFAYAFEPKRGYPAIARAVPMASSAPVTIGDIEIVPFVQDHGPIQSLGLRVGDFAYSTDVHALPAASIEALAGVRIWIVDCVQEKPHPSHAHLARTLDWIATVAPERAYLTHLSQWLDYASLTAQLPPGVEPAYDGLVLEI</sequence>
<proteinExistence type="predicted"/>
<reference evidence="2 3" key="1">
    <citation type="submission" date="2019-03" db="EMBL/GenBank/DDBJ databases">
        <title>Genomic Encyclopedia of Type Strains, Phase IV (KMG-IV): sequencing the most valuable type-strain genomes for metagenomic binning, comparative biology and taxonomic classification.</title>
        <authorList>
            <person name="Goeker M."/>
        </authorList>
    </citation>
    <scope>NUCLEOTIDE SEQUENCE [LARGE SCALE GENOMIC DNA]</scope>
    <source>
        <strain evidence="2 3">DSM 2132</strain>
    </source>
</reference>
<dbReference type="RefSeq" id="WP_132706700.1">
    <property type="nucleotide sequence ID" value="NZ_JACIGF010000001.1"/>
</dbReference>